<accession>W7Y696</accession>
<proteinExistence type="predicted"/>
<dbReference type="Gene3D" id="3.90.1150.140">
    <property type="match status" value="1"/>
</dbReference>
<dbReference type="InterPro" id="IPR048502">
    <property type="entry name" value="NamZ_N"/>
</dbReference>
<dbReference type="GO" id="GO:0033922">
    <property type="term" value="F:peptidoglycan beta-N-acetylmuramidase activity"/>
    <property type="evidence" value="ECO:0007669"/>
    <property type="project" value="InterPro"/>
</dbReference>
<keyword evidence="5" id="KW-1185">Reference proteome</keyword>
<reference evidence="4 5" key="1">
    <citation type="journal article" date="2014" name="Genome Announc.">
        <title>Draft Genome Sequence of Cytophaga fermentans JCM 21142T, a Facultative Anaerobe Isolated from Marine Mud.</title>
        <authorList>
            <person name="Starns D."/>
            <person name="Oshima K."/>
            <person name="Suda W."/>
            <person name="Iino T."/>
            <person name="Yuki M."/>
            <person name="Inoue J."/>
            <person name="Kitamura K."/>
            <person name="Iida T."/>
            <person name="Darby A."/>
            <person name="Hattori M."/>
            <person name="Ohkuma M."/>
        </authorList>
    </citation>
    <scope>NUCLEOTIDE SEQUENCE [LARGE SCALE GENOMIC DNA]</scope>
    <source>
        <strain evidence="4 5">JCM 21142</strain>
    </source>
</reference>
<evidence type="ECO:0000313" key="4">
    <source>
        <dbReference type="EMBL" id="GAF03138.1"/>
    </source>
</evidence>
<sequence>MNAFYEFIVRIFMFRIFIFIVILFCDFSCSAQGEKAIIKKIQPAAACFEDYLYLLKGKKVGLLVNHSSLVERTHLLDTLLSQGIRVTRIFAPEHGFRGKHDAGESVKSEVDLQTGISIVSLYGDHKKPTKEQLEDLDVVVFDIQDVGVRFYTYISSMHYMMEACAETSTKMLVLDRPNPNGDYFDGPILKPAFRSFVGMHPIPVVHGLTVGELALMINGEGWLAEAQRCPLEVIKVKNWKHSLPYVLPLKPSPNLPNNRAIRLYPSLCFFEATKVSVGRGTYFPFQVIGYPDSAAGDFIFMPQSIVGMAKNPPQRGKKCFGIDLRQGDLAHRFTLSYFISFYKQFGQDDGFGLNDRWFNLLAGDDQLLKDIQAGLSEDAIRIKWKPALQKYAKLREKYLLYPMAE</sequence>
<feature type="domain" description="Peptidoglycan beta-N-acetylmuramidase NamZ C-terminal" evidence="3">
    <location>
        <begin position="263"/>
        <end position="401"/>
    </location>
</feature>
<dbReference type="PANTHER" id="PTHR42915:SF1">
    <property type="entry name" value="PEPTIDOGLYCAN BETA-N-ACETYLMURAMIDASE NAMZ"/>
    <property type="match status" value="1"/>
</dbReference>
<comment type="caution">
    <text evidence="4">The sequence shown here is derived from an EMBL/GenBank/DDBJ whole genome shotgun (WGS) entry which is preliminary data.</text>
</comment>
<gene>
    <name evidence="4" type="ORF">JCM21142_41801</name>
</gene>
<evidence type="ECO:0000259" key="2">
    <source>
        <dbReference type="Pfam" id="PF07075"/>
    </source>
</evidence>
<evidence type="ECO:0000256" key="1">
    <source>
        <dbReference type="SAM" id="Phobius"/>
    </source>
</evidence>
<dbReference type="InterPro" id="IPR048503">
    <property type="entry name" value="NamZ_C"/>
</dbReference>
<dbReference type="eggNOG" id="COG3876">
    <property type="taxonomic scope" value="Bacteria"/>
</dbReference>
<dbReference type="InterPro" id="IPR008302">
    <property type="entry name" value="NamZ"/>
</dbReference>
<feature type="domain" description="Peptidoglycan beta-N-acetylmuramidase NamZ N-terminal" evidence="2">
    <location>
        <begin position="60"/>
        <end position="257"/>
    </location>
</feature>
<evidence type="ECO:0008006" key="6">
    <source>
        <dbReference type="Google" id="ProtNLM"/>
    </source>
</evidence>
<dbReference type="Gene3D" id="3.40.50.12170">
    <property type="entry name" value="Uncharacterised protein PF07075, DUF1343"/>
    <property type="match status" value="1"/>
</dbReference>
<dbReference type="AlphaFoldDB" id="W7Y696"/>
<evidence type="ECO:0000313" key="5">
    <source>
        <dbReference type="Proteomes" id="UP000019402"/>
    </source>
</evidence>
<dbReference type="STRING" id="869213.GCA_000517085_02525"/>
<dbReference type="PANTHER" id="PTHR42915">
    <property type="entry name" value="HYPOTHETICAL 460 KDA PROTEIN IN FEUA-SIGW INTERGENIC REGION [PRECURSOR]"/>
    <property type="match status" value="1"/>
</dbReference>
<keyword evidence="1" id="KW-1133">Transmembrane helix</keyword>
<keyword evidence="1" id="KW-0472">Membrane</keyword>
<organism evidence="4 5">
    <name type="scientific">Saccharicrinis fermentans DSM 9555 = JCM 21142</name>
    <dbReference type="NCBI Taxonomy" id="869213"/>
    <lineage>
        <taxon>Bacteria</taxon>
        <taxon>Pseudomonadati</taxon>
        <taxon>Bacteroidota</taxon>
        <taxon>Bacteroidia</taxon>
        <taxon>Marinilabiliales</taxon>
        <taxon>Marinilabiliaceae</taxon>
        <taxon>Saccharicrinis</taxon>
    </lineage>
</organism>
<protein>
    <recommendedName>
        <fullName evidence="6">DUF1343 domain-containing protein</fullName>
    </recommendedName>
</protein>
<dbReference type="PIRSF" id="PIRSF016719">
    <property type="entry name" value="UCP016719"/>
    <property type="match status" value="1"/>
</dbReference>
<keyword evidence="1" id="KW-0812">Transmembrane</keyword>
<dbReference type="Pfam" id="PF20732">
    <property type="entry name" value="NamZ_C"/>
    <property type="match status" value="1"/>
</dbReference>
<name>W7Y696_9BACT</name>
<dbReference type="EMBL" id="BAMD01000018">
    <property type="protein sequence ID" value="GAF03138.1"/>
    <property type="molecule type" value="Genomic_DNA"/>
</dbReference>
<dbReference type="Proteomes" id="UP000019402">
    <property type="component" value="Unassembled WGS sequence"/>
</dbReference>
<evidence type="ECO:0000259" key="3">
    <source>
        <dbReference type="Pfam" id="PF20732"/>
    </source>
</evidence>
<dbReference type="Pfam" id="PF07075">
    <property type="entry name" value="NamZ_N"/>
    <property type="match status" value="1"/>
</dbReference>
<feature type="transmembrane region" description="Helical" evidence="1">
    <location>
        <begin position="7"/>
        <end position="24"/>
    </location>
</feature>